<sequence>MRHFDFSDDVLEEIQRDRFKHPTRLVQERMEILWLKAHGISHAQIAELSCAARSTVQRTLDLYANG</sequence>
<dbReference type="EMBL" id="AUZX01009058">
    <property type="protein sequence ID" value="EQD53201.1"/>
    <property type="molecule type" value="Genomic_DNA"/>
</dbReference>
<proteinExistence type="predicted"/>
<reference evidence="1" key="2">
    <citation type="journal article" date="2014" name="ISME J.">
        <title>Microbial stratification in low pH oxic and suboxic macroscopic growths along an acid mine drainage.</title>
        <authorList>
            <person name="Mendez-Garcia C."/>
            <person name="Mesa V."/>
            <person name="Sprenger R.R."/>
            <person name="Richter M."/>
            <person name="Diez M.S."/>
            <person name="Solano J."/>
            <person name="Bargiela R."/>
            <person name="Golyshina O.V."/>
            <person name="Manteca A."/>
            <person name="Ramos J.L."/>
            <person name="Gallego J.R."/>
            <person name="Llorente I."/>
            <person name="Martins Dos Santos V.A."/>
            <person name="Jensen O.N."/>
            <person name="Pelaez A.I."/>
            <person name="Sanchez J."/>
            <person name="Ferrer M."/>
        </authorList>
    </citation>
    <scope>NUCLEOTIDE SEQUENCE</scope>
</reference>
<gene>
    <name evidence="1" type="ORF">B1A_12468</name>
</gene>
<reference evidence="1" key="1">
    <citation type="submission" date="2013-08" db="EMBL/GenBank/DDBJ databases">
        <authorList>
            <person name="Mendez C."/>
            <person name="Richter M."/>
            <person name="Ferrer M."/>
            <person name="Sanchez J."/>
        </authorList>
    </citation>
    <scope>NUCLEOTIDE SEQUENCE</scope>
</reference>
<dbReference type="AlphaFoldDB" id="T0ZYB2"/>
<feature type="non-terminal residue" evidence="1">
    <location>
        <position position="66"/>
    </location>
</feature>
<accession>T0ZYB2</accession>
<comment type="caution">
    <text evidence="1">The sequence shown here is derived from an EMBL/GenBank/DDBJ whole genome shotgun (WGS) entry which is preliminary data.</text>
</comment>
<evidence type="ECO:0000313" key="1">
    <source>
        <dbReference type="EMBL" id="EQD53201.1"/>
    </source>
</evidence>
<protein>
    <recommendedName>
        <fullName evidence="2">Transposase</fullName>
    </recommendedName>
</protein>
<organism evidence="1">
    <name type="scientific">mine drainage metagenome</name>
    <dbReference type="NCBI Taxonomy" id="410659"/>
    <lineage>
        <taxon>unclassified sequences</taxon>
        <taxon>metagenomes</taxon>
        <taxon>ecological metagenomes</taxon>
    </lineage>
</organism>
<dbReference type="Pfam" id="PF13384">
    <property type="entry name" value="HTH_23"/>
    <property type="match status" value="1"/>
</dbReference>
<name>T0ZYB2_9ZZZZ</name>
<evidence type="ECO:0008006" key="2">
    <source>
        <dbReference type="Google" id="ProtNLM"/>
    </source>
</evidence>